<reference evidence="2" key="1">
    <citation type="journal article" date="2019" name="Int. J. Syst. Evol. Microbiol.">
        <title>The Global Catalogue of Microorganisms (GCM) 10K type strain sequencing project: providing services to taxonomists for standard genome sequencing and annotation.</title>
        <authorList>
            <consortium name="The Broad Institute Genomics Platform"/>
            <consortium name="The Broad Institute Genome Sequencing Center for Infectious Disease"/>
            <person name="Wu L."/>
            <person name="Ma J."/>
        </authorList>
    </citation>
    <scope>NUCLEOTIDE SEQUENCE [LARGE SCALE GENOMIC DNA]</scope>
    <source>
        <strain evidence="2">JCM 16545</strain>
    </source>
</reference>
<evidence type="ECO:0008006" key="3">
    <source>
        <dbReference type="Google" id="ProtNLM"/>
    </source>
</evidence>
<keyword evidence="2" id="KW-1185">Reference proteome</keyword>
<evidence type="ECO:0000313" key="2">
    <source>
        <dbReference type="Proteomes" id="UP001597297"/>
    </source>
</evidence>
<comment type="caution">
    <text evidence="1">The sequence shown here is derived from an EMBL/GenBank/DDBJ whole genome shotgun (WGS) entry which is preliminary data.</text>
</comment>
<organism evidence="1 2">
    <name type="scientific">Rubritalea spongiae</name>
    <dbReference type="NCBI Taxonomy" id="430797"/>
    <lineage>
        <taxon>Bacteria</taxon>
        <taxon>Pseudomonadati</taxon>
        <taxon>Verrucomicrobiota</taxon>
        <taxon>Verrucomicrobiia</taxon>
        <taxon>Verrucomicrobiales</taxon>
        <taxon>Rubritaleaceae</taxon>
        <taxon>Rubritalea</taxon>
    </lineage>
</organism>
<dbReference type="Proteomes" id="UP001597297">
    <property type="component" value="Unassembled WGS sequence"/>
</dbReference>
<accession>A0ABW5E2N6</accession>
<sequence length="147" mass="16740">MNRIPHPSDPKWLNAVNNLTPSSITELVIYLLKLQRNAALDAERFSDASIEINSHLIENYALLDTALDLLGIPSDNTVQMAEEHGYPDGLCHDNVYCRDWTTDLFHAMIMKREDYQGFIAAATNPQEWLPNGWSCDDDMEEQIYGEP</sequence>
<evidence type="ECO:0000313" key="1">
    <source>
        <dbReference type="EMBL" id="MFD2276891.1"/>
    </source>
</evidence>
<name>A0ABW5E2N6_9BACT</name>
<dbReference type="EMBL" id="JBHUJC010000033">
    <property type="protein sequence ID" value="MFD2276891.1"/>
    <property type="molecule type" value="Genomic_DNA"/>
</dbReference>
<gene>
    <name evidence="1" type="ORF">ACFSQZ_10450</name>
</gene>
<dbReference type="RefSeq" id="WP_377092562.1">
    <property type="nucleotide sequence ID" value="NZ_JBHSJM010000001.1"/>
</dbReference>
<protein>
    <recommendedName>
        <fullName evidence="3">DUF5069 domain-containing protein</fullName>
    </recommendedName>
</protein>
<proteinExistence type="predicted"/>